<dbReference type="InterPro" id="IPR007881">
    <property type="entry name" value="UNC-50"/>
</dbReference>
<feature type="transmembrane region" description="Helical" evidence="4">
    <location>
        <begin position="683"/>
        <end position="701"/>
    </location>
</feature>
<keyword evidence="4" id="KW-0472">Membrane</keyword>
<dbReference type="InterPro" id="IPR015947">
    <property type="entry name" value="PUA-like_sf"/>
</dbReference>
<protein>
    <recommendedName>
        <fullName evidence="5">YDG domain-containing protein</fullName>
    </recommendedName>
</protein>
<feature type="compositionally biased region" description="Acidic residues" evidence="3">
    <location>
        <begin position="512"/>
        <end position="525"/>
    </location>
</feature>
<evidence type="ECO:0000259" key="5">
    <source>
        <dbReference type="PROSITE" id="PS51015"/>
    </source>
</evidence>
<accession>A0A8H3H635</accession>
<feature type="compositionally biased region" description="Acidic residues" evidence="3">
    <location>
        <begin position="140"/>
        <end position="150"/>
    </location>
</feature>
<dbReference type="InterPro" id="IPR036987">
    <property type="entry name" value="SRA-YDG_sf"/>
</dbReference>
<name>A0A8H3H635_9AGAM</name>
<feature type="transmembrane region" description="Helical" evidence="4">
    <location>
        <begin position="571"/>
        <end position="594"/>
    </location>
</feature>
<evidence type="ECO:0000256" key="2">
    <source>
        <dbReference type="PROSITE-ProRule" id="PRU00358"/>
    </source>
</evidence>
<dbReference type="FunFam" id="2.30.280.10:FF:000005">
    <property type="entry name" value="E3 ubiquitin-protein ligase UHRF1"/>
    <property type="match status" value="1"/>
</dbReference>
<feature type="transmembrane region" description="Helical" evidence="4">
    <location>
        <begin position="713"/>
        <end position="734"/>
    </location>
</feature>
<dbReference type="PROSITE" id="PS51015">
    <property type="entry name" value="YDG"/>
    <property type="match status" value="1"/>
</dbReference>
<reference evidence="6" key="1">
    <citation type="submission" date="2021-01" db="EMBL/GenBank/DDBJ databases">
        <authorList>
            <person name="Kaushik A."/>
        </authorList>
    </citation>
    <scope>NUCLEOTIDE SEQUENCE</scope>
    <source>
        <strain evidence="6">AG1-1A</strain>
    </source>
</reference>
<dbReference type="AlphaFoldDB" id="A0A8H3H635"/>
<keyword evidence="1 2" id="KW-0539">Nucleus</keyword>
<feature type="transmembrane region" description="Helical" evidence="4">
    <location>
        <begin position="652"/>
        <end position="671"/>
    </location>
</feature>
<comment type="caution">
    <text evidence="6">The sequence shown here is derived from an EMBL/GenBank/DDBJ whole genome shotgun (WGS) entry which is preliminary data.</text>
</comment>
<dbReference type="Pfam" id="PF05216">
    <property type="entry name" value="UNC-50"/>
    <property type="match status" value="1"/>
</dbReference>
<feature type="compositionally biased region" description="Low complexity" evidence="3">
    <location>
        <begin position="488"/>
        <end position="498"/>
    </location>
</feature>
<dbReference type="PANTHER" id="PTHR14140:SF27">
    <property type="entry name" value="OS04G0289800 PROTEIN"/>
    <property type="match status" value="1"/>
</dbReference>
<proteinExistence type="predicted"/>
<feature type="transmembrane region" description="Helical" evidence="4">
    <location>
        <begin position="601"/>
        <end position="624"/>
    </location>
</feature>
<feature type="compositionally biased region" description="Basic and acidic residues" evidence="3">
    <location>
        <begin position="116"/>
        <end position="139"/>
    </location>
</feature>
<feature type="compositionally biased region" description="Basic residues" evidence="3">
    <location>
        <begin position="541"/>
        <end position="552"/>
    </location>
</feature>
<feature type="compositionally biased region" description="Acidic residues" evidence="3">
    <location>
        <begin position="81"/>
        <end position="93"/>
    </location>
</feature>
<feature type="domain" description="YDG" evidence="5">
    <location>
        <begin position="169"/>
        <end position="323"/>
    </location>
</feature>
<keyword evidence="4" id="KW-1133">Transmembrane helix</keyword>
<dbReference type="SUPFAM" id="SSF88697">
    <property type="entry name" value="PUA domain-like"/>
    <property type="match status" value="1"/>
</dbReference>
<keyword evidence="4" id="KW-0812">Transmembrane</keyword>
<feature type="compositionally biased region" description="Basic residues" evidence="3">
    <location>
        <begin position="58"/>
        <end position="75"/>
    </location>
</feature>
<dbReference type="GO" id="GO:0016567">
    <property type="term" value="P:protein ubiquitination"/>
    <property type="evidence" value="ECO:0007669"/>
    <property type="project" value="TreeGrafter"/>
</dbReference>
<organism evidence="6 7">
    <name type="scientific">Rhizoctonia solani</name>
    <dbReference type="NCBI Taxonomy" id="456999"/>
    <lineage>
        <taxon>Eukaryota</taxon>
        <taxon>Fungi</taxon>
        <taxon>Dikarya</taxon>
        <taxon>Basidiomycota</taxon>
        <taxon>Agaricomycotina</taxon>
        <taxon>Agaricomycetes</taxon>
        <taxon>Cantharellales</taxon>
        <taxon>Ceratobasidiaceae</taxon>
        <taxon>Rhizoctonia</taxon>
    </lineage>
</organism>
<dbReference type="EMBL" id="CAJMWR010004085">
    <property type="protein sequence ID" value="CAE6482836.1"/>
    <property type="molecule type" value="Genomic_DNA"/>
</dbReference>
<feature type="compositionally biased region" description="Basic and acidic residues" evidence="3">
    <location>
        <begin position="409"/>
        <end position="420"/>
    </location>
</feature>
<feature type="region of interest" description="Disordered" evidence="3">
    <location>
        <begin position="51"/>
        <end position="152"/>
    </location>
</feature>
<evidence type="ECO:0000313" key="7">
    <source>
        <dbReference type="Proteomes" id="UP000663840"/>
    </source>
</evidence>
<dbReference type="InterPro" id="IPR045134">
    <property type="entry name" value="UHRF1/2-like"/>
</dbReference>
<comment type="subcellular location">
    <subcellularLocation>
        <location evidence="2">Nucleus</location>
    </subcellularLocation>
</comment>
<feature type="compositionally biased region" description="Acidic residues" evidence="3">
    <location>
        <begin position="365"/>
        <end position="375"/>
    </location>
</feature>
<dbReference type="InterPro" id="IPR003105">
    <property type="entry name" value="SRA_YDG"/>
</dbReference>
<dbReference type="GO" id="GO:0061630">
    <property type="term" value="F:ubiquitin protein ligase activity"/>
    <property type="evidence" value="ECO:0007669"/>
    <property type="project" value="TreeGrafter"/>
</dbReference>
<evidence type="ECO:0000256" key="3">
    <source>
        <dbReference type="SAM" id="MobiDB-lite"/>
    </source>
</evidence>
<feature type="compositionally biased region" description="Basic and acidic residues" evidence="3">
    <location>
        <begin position="353"/>
        <end position="364"/>
    </location>
</feature>
<dbReference type="Gene3D" id="2.30.280.10">
    <property type="entry name" value="SRA-YDG"/>
    <property type="match status" value="1"/>
</dbReference>
<feature type="region of interest" description="Disordered" evidence="3">
    <location>
        <begin position="325"/>
        <end position="552"/>
    </location>
</feature>
<evidence type="ECO:0000313" key="6">
    <source>
        <dbReference type="EMBL" id="CAE6482836.1"/>
    </source>
</evidence>
<dbReference type="Proteomes" id="UP000663840">
    <property type="component" value="Unassembled WGS sequence"/>
</dbReference>
<feature type="compositionally biased region" description="Basic and acidic residues" evidence="3">
    <location>
        <begin position="441"/>
        <end position="469"/>
    </location>
</feature>
<dbReference type="GO" id="GO:0005634">
    <property type="term" value="C:nucleus"/>
    <property type="evidence" value="ECO:0007669"/>
    <property type="project" value="UniProtKB-SubCell"/>
</dbReference>
<evidence type="ECO:0000256" key="4">
    <source>
        <dbReference type="SAM" id="Phobius"/>
    </source>
</evidence>
<dbReference type="Pfam" id="PF02182">
    <property type="entry name" value="SAD_SRA"/>
    <property type="match status" value="1"/>
</dbReference>
<dbReference type="SMART" id="SM00466">
    <property type="entry name" value="SRA"/>
    <property type="match status" value="1"/>
</dbReference>
<feature type="compositionally biased region" description="Basic residues" evidence="3">
    <location>
        <begin position="397"/>
        <end position="408"/>
    </location>
</feature>
<dbReference type="PANTHER" id="PTHR14140">
    <property type="entry name" value="E3 UBIQUITIN-PROTEIN LIGASE UHRF-RELATED"/>
    <property type="match status" value="1"/>
</dbReference>
<sequence length="744" mass="82407">MPKASGGVDNETEYEKIRRENMLSNQKLLQDLMLQKMDCPAGLTAGFAVLGIDEPKPKPKPKPKAKKTPKPKVTKPKAEAEADEDGDGDEETPERDGKGTRRSARNAGKPVVSYAKDGEGIVDRSKMPKMVSRPDKQWNEDDSDQGEDEEGKVRVNKLVGRVHDPKTFGLIPGVSIGSWWETRAECSAAAIHAPFVAGISGGPEGAYSVALSGGYDDDIDMGDAFTYTGSGGRDLKGTAKNPKNLRTAPQSSHQSFEHSFNKALKVSSETRKPVRVIRGFKLQSVYAPESGYRYDGLYIVERAWMDRGNNPKGWKVCKFAFRRIPGQPPVPVQGKTPKASSASEDLDMNEETDGQKSDEEREAQGETEADDDKEEDEKKPKNGKGKSKPNAGPRSKSGAKSKSKAKAKAKVEEEPESEGKEAEEEETEEEKPAPKKRGRQSKVEATESVVEDKPKLGRKPEPKPKRGEEPEPEEDQPAIRRSARAKSKVQSEPESSEPVSKRGRMPKAKSEGEDENENEEEEEESVPPAKKSKVEEDPKKRGSGRPTRNKKYKNVYFHKQTKNTWARDDPAILWLVSAALCVSAVAWGLVYSLTPFEIVKLALLMVIRDFVLSGALVATIVWAFSNTLLLSPSQSPPTKVEWAYTFDVHTNAFFPVFLILHGLQLVLLPVVSRDGWIWMWMGNSVWVVGLTMYVYVTYLGLNALPFLIRTELLLFPLLPLFAAYAVSLLGFNVARWALQVYFGS</sequence>
<dbReference type="GO" id="GO:0044027">
    <property type="term" value="P:negative regulation of gene expression via chromosomal CpG island methylation"/>
    <property type="evidence" value="ECO:0007669"/>
    <property type="project" value="TreeGrafter"/>
</dbReference>
<evidence type="ECO:0000256" key="1">
    <source>
        <dbReference type="ARBA" id="ARBA00023242"/>
    </source>
</evidence>
<gene>
    <name evidence="6" type="ORF">RDB_LOCUS136751</name>
</gene>